<feature type="transmembrane region" description="Helical" evidence="1">
    <location>
        <begin position="85"/>
        <end position="107"/>
    </location>
</feature>
<evidence type="ECO:0000313" key="3">
    <source>
        <dbReference type="Proteomes" id="UP001597452"/>
    </source>
</evidence>
<evidence type="ECO:0000313" key="2">
    <source>
        <dbReference type="EMBL" id="MFD2637885.1"/>
    </source>
</evidence>
<dbReference type="EMBL" id="JBHUMZ010000011">
    <property type="protein sequence ID" value="MFD2637885.1"/>
    <property type="molecule type" value="Genomic_DNA"/>
</dbReference>
<keyword evidence="1" id="KW-0812">Transmembrane</keyword>
<keyword evidence="1" id="KW-0472">Membrane</keyword>
<name>A0ABW5Q7T7_9BACI</name>
<comment type="caution">
    <text evidence="2">The sequence shown here is derived from an EMBL/GenBank/DDBJ whole genome shotgun (WGS) entry which is preliminary data.</text>
</comment>
<accession>A0ABW5Q7T7</accession>
<feature type="transmembrane region" description="Helical" evidence="1">
    <location>
        <begin position="54"/>
        <end position="73"/>
    </location>
</feature>
<organism evidence="2 3">
    <name type="scientific">Piscibacillus salipiscarius</name>
    <dbReference type="NCBI Taxonomy" id="299480"/>
    <lineage>
        <taxon>Bacteria</taxon>
        <taxon>Bacillati</taxon>
        <taxon>Bacillota</taxon>
        <taxon>Bacilli</taxon>
        <taxon>Bacillales</taxon>
        <taxon>Bacillaceae</taxon>
        <taxon>Piscibacillus</taxon>
    </lineage>
</organism>
<sequence length="113" mass="13545">MTINYYELQEAAQRVEERTYILLMSMTLCAFLFGVLMEWNGLRSLFKRRFKFNWKLFVPTLLLMVLVFIPRLYWTKWFGITDNFLLQVFLLTETQVVLSVLTGTLFIRSISEK</sequence>
<evidence type="ECO:0000256" key="1">
    <source>
        <dbReference type="SAM" id="Phobius"/>
    </source>
</evidence>
<proteinExistence type="predicted"/>
<keyword evidence="1" id="KW-1133">Transmembrane helix</keyword>
<dbReference type="Proteomes" id="UP001597452">
    <property type="component" value="Unassembled WGS sequence"/>
</dbReference>
<feature type="transmembrane region" description="Helical" evidence="1">
    <location>
        <begin position="20"/>
        <end position="42"/>
    </location>
</feature>
<keyword evidence="3" id="KW-1185">Reference proteome</keyword>
<protein>
    <submittedName>
        <fullName evidence="2">Uncharacterized protein</fullName>
    </submittedName>
</protein>
<gene>
    <name evidence="2" type="ORF">ACFSW4_03210</name>
</gene>
<reference evidence="3" key="1">
    <citation type="journal article" date="2019" name="Int. J. Syst. Evol. Microbiol.">
        <title>The Global Catalogue of Microorganisms (GCM) 10K type strain sequencing project: providing services to taxonomists for standard genome sequencing and annotation.</title>
        <authorList>
            <consortium name="The Broad Institute Genomics Platform"/>
            <consortium name="The Broad Institute Genome Sequencing Center for Infectious Disease"/>
            <person name="Wu L."/>
            <person name="Ma J."/>
        </authorList>
    </citation>
    <scope>NUCLEOTIDE SEQUENCE [LARGE SCALE GENOMIC DNA]</scope>
    <source>
        <strain evidence="3">TISTR 1571</strain>
    </source>
</reference>